<dbReference type="Pfam" id="PF19273">
    <property type="entry name" value="Exportin-5"/>
    <property type="match status" value="1"/>
</dbReference>
<evidence type="ECO:0000259" key="2">
    <source>
        <dbReference type="Pfam" id="PF19273"/>
    </source>
</evidence>
<dbReference type="Proteomes" id="UP000028837">
    <property type="component" value="Unassembled WGS sequence"/>
</dbReference>
<evidence type="ECO:0000313" key="3">
    <source>
        <dbReference type="EMBL" id="KFG42809.1"/>
    </source>
</evidence>
<dbReference type="InterPro" id="IPR045478">
    <property type="entry name" value="Exportin-5_C"/>
</dbReference>
<feature type="domain" description="Exportin-5 C-terminal" evidence="2">
    <location>
        <begin position="936"/>
        <end position="1391"/>
    </location>
</feature>
<dbReference type="SUPFAM" id="SSF48371">
    <property type="entry name" value="ARM repeat"/>
    <property type="match status" value="1"/>
</dbReference>
<dbReference type="OrthoDB" id="347984at2759"/>
<evidence type="ECO:0000256" key="1">
    <source>
        <dbReference type="SAM" id="MobiDB-lite"/>
    </source>
</evidence>
<protein>
    <recommendedName>
        <fullName evidence="2">Exportin-5 C-terminal domain-containing protein</fullName>
    </recommendedName>
</protein>
<dbReference type="InterPro" id="IPR016024">
    <property type="entry name" value="ARM-type_fold"/>
</dbReference>
<accession>A0A086KEJ1</accession>
<sequence>MSGADASLQRQIVNAVASSHDGTYSATEFLLSTTNSPAFESIVQWLLTGSPEFPALTLSESRAFPLLVEGALERAKQQTADPSLLFLQYNQQKEDFLAAAQFVGFNILLQGIQEKWEGGAWSEEQKQTLKRSILSVIVGPDLAPLAELPAESILSGVHTPQLSDFDRGKGNVLVLKTHASRMKCAQVLNAICQREWPQKWPGLLPCLVVKATRVPSEGLARQCTGVEKHGEKGDAHAGEHQADEAFAAACVLLGLVRELSQEAKEETRANMSLKRRIQIAQGLESAVQYLLRSLGVFLSAFQQHHHVHHLRPLIVEFLRELAGVVEVSLILQFRDILLSLVKEGGEGGALVDCRLQILQTFDVLVGGLAKKRSKKLAVDSVPEEDLTSLIHCVIYLVASALAHAANNKFEVDSEAFELDVSLADMVKHLCESCADQLLRRLDPLTASLLWHGAVLPLIAHPSLKISVAGVAASTAVFKRFQLFSATFPSARAASEEAFLRMQCKALAEQLAPSCSALETAYQQAVEQVREQTFPIWFDLKSYLSLLFLRTLRVGDPALVAPLLCGSRESSGGSFSSLLDQLVTSLLQSTELASALARAGCLLVCQNAEAKKLVMEWAQGGRQGEEKKELELPLLEPIAAVLPVGRYPHAIKGWYRTVADFSVAEDELGTDALQGFAARYAGMKSSSLLPLGLSLCLTPYSARRVSEEVTALAQLALGHPFFARRGELPDFLLHLQAQQRPLLPDKQQPWVCPAYLVLDSALSFFEACTQRLKSASLTYAALQGPSLSTGASAQLAAVEWLLPAHAAEAPWETQLASLFQAILDLKLVDLEAILSGSLEAQQQAKCAKQATPEIGTLTWQGGNAGEKDEGKDLCLYDCLLETRRLDFVASCAYFLNYSHVKVDGVLDLLFRRILAEAPQSSASAACASGTYPLTGEQQIYLCRRRALYTLISLCTSCPAVLKNYLQMMLQHVQGRLQAQQAQLQDTEKNLLVESLVSLISASQIYSIQEEHTLPLVRPYVHELLLLCQKLGIGDFQLGQEAAACQRGDARDSSVIGLLLFLLGERRTAEGETHQRPEDGRLLTSKEEDVLTSQRRTLARVLSALESCIKRTTLPADPAAARAGGYLVDNASALSLSSAGATQEQMPLGKALEDLMRASSRLSTDEAAPLLPKRHPLAALVRELVPVLFQLLEAFQQLWRPELAHRWPMYQPHLTLGEEEFLSLHGHTPLSFTPSALLDAVALTFPAPSVPDFNGSSLESSSTCSVLTAPADLTPAGKAYAKSSTRLIRRHLYHLRCLLYRLLGTCCSVSDGFYLVPKLEEYVEKTCFAPIAFLPLQQLEQQLRLFWTPLLDSLNLPPQPPYPSKQLVLLFLHRGVQLIVARLNREWETVSQTKLSLEDRSRQRKGREEEKDLNLYMLQVYAADALADSLLSVLKTVLHLTRPQQPVGGALSAGQLSESGGASDPLAHAASFALPCSSGTKRTKERGKGVEGVLGEAEDDHPGVDGDRGVRKKNDEEATAASAAHLTEMRKSMYSSGLLLSAVVAALLQAQRWPNPNTIMEAHNVMRTYVKSATKLFTPIPPCTAEICALILRGVMTSFFEKRQFDPLAFGDGSTAVGMAAFPRSDASRSASGEGLASCTPLHEFLSVSAQRPGKANSEASRNTQVNTYTATAYQVLKGMCRILGDKVSSVEGQKLQPSSLLLCPYTLGAFNFFRSAETPVRLSDEEFERFVTAMIQNDNKDGKAFVKEFFQKNWECIQGVGVPSEIHNSSQQILAERKLPSVQFKINDLPDQPGASLPKLQTLGTCELGSTFLSSIL</sequence>
<gene>
    <name evidence="3" type="ORF">TGDOM2_288460</name>
</gene>
<feature type="compositionally biased region" description="Basic and acidic residues" evidence="1">
    <location>
        <begin position="1498"/>
        <end position="1514"/>
    </location>
</feature>
<dbReference type="VEuPathDB" id="ToxoDB:TGDOM2_288460"/>
<dbReference type="EMBL" id="AHZU02000565">
    <property type="protein sequence ID" value="KFG42809.1"/>
    <property type="molecule type" value="Genomic_DNA"/>
</dbReference>
<feature type="region of interest" description="Disordered" evidence="1">
    <location>
        <begin position="1475"/>
        <end position="1514"/>
    </location>
</feature>
<evidence type="ECO:0000313" key="4">
    <source>
        <dbReference type="Proteomes" id="UP000028837"/>
    </source>
</evidence>
<name>A0A086KEJ1_TOXGO</name>
<dbReference type="InterPro" id="IPR011989">
    <property type="entry name" value="ARM-like"/>
</dbReference>
<organism evidence="3 4">
    <name type="scientific">Toxoplasma gondii GAB2-2007-GAL-DOM2</name>
    <dbReference type="NCBI Taxonomy" id="1130820"/>
    <lineage>
        <taxon>Eukaryota</taxon>
        <taxon>Sar</taxon>
        <taxon>Alveolata</taxon>
        <taxon>Apicomplexa</taxon>
        <taxon>Conoidasida</taxon>
        <taxon>Coccidia</taxon>
        <taxon>Eucoccidiorida</taxon>
        <taxon>Eimeriorina</taxon>
        <taxon>Sarcocystidae</taxon>
        <taxon>Toxoplasma</taxon>
    </lineage>
</organism>
<proteinExistence type="predicted"/>
<dbReference type="Gene3D" id="1.25.10.10">
    <property type="entry name" value="Leucine-rich Repeat Variant"/>
    <property type="match status" value="2"/>
</dbReference>
<reference evidence="3 4" key="1">
    <citation type="submission" date="2014-02" db="EMBL/GenBank/DDBJ databases">
        <authorList>
            <person name="Sibley D."/>
            <person name="Venepally P."/>
            <person name="Karamycheva S."/>
            <person name="Hadjithomas M."/>
            <person name="Khan A."/>
            <person name="Brunk B."/>
            <person name="Roos D."/>
            <person name="Caler E."/>
            <person name="Lorenzi H."/>
        </authorList>
    </citation>
    <scope>NUCLEOTIDE SEQUENCE [LARGE SCALE GENOMIC DNA]</scope>
    <source>
        <strain evidence="3 4">GAB2-2007-GAL-DOM2</strain>
    </source>
</reference>
<comment type="caution">
    <text evidence="3">The sequence shown here is derived from an EMBL/GenBank/DDBJ whole genome shotgun (WGS) entry which is preliminary data.</text>
</comment>